<dbReference type="SUPFAM" id="SSF48452">
    <property type="entry name" value="TPR-like"/>
    <property type="match status" value="2"/>
</dbReference>
<dbReference type="Proteomes" id="UP000598174">
    <property type="component" value="Unassembled WGS sequence"/>
</dbReference>
<feature type="repeat" description="TPR" evidence="1">
    <location>
        <begin position="685"/>
        <end position="718"/>
    </location>
</feature>
<dbReference type="PROSITE" id="PS50005">
    <property type="entry name" value="TPR"/>
    <property type="match status" value="1"/>
</dbReference>
<dbReference type="EMBL" id="BOMM01000049">
    <property type="protein sequence ID" value="GIE13562.1"/>
    <property type="molecule type" value="Genomic_DNA"/>
</dbReference>
<dbReference type="SUPFAM" id="SSF52540">
    <property type="entry name" value="P-loop containing nucleoside triphosphate hydrolases"/>
    <property type="match status" value="1"/>
</dbReference>
<dbReference type="InterPro" id="IPR027417">
    <property type="entry name" value="P-loop_NTPase"/>
</dbReference>
<name>A0A919MMS6_9ACTN</name>
<dbReference type="InterPro" id="IPR041664">
    <property type="entry name" value="AAA_16"/>
</dbReference>
<dbReference type="InterPro" id="IPR011990">
    <property type="entry name" value="TPR-like_helical_dom_sf"/>
</dbReference>
<proteinExistence type="predicted"/>
<dbReference type="InterPro" id="IPR001387">
    <property type="entry name" value="Cro/C1-type_HTH"/>
</dbReference>
<keyword evidence="4" id="KW-1185">Reference proteome</keyword>
<protein>
    <recommendedName>
        <fullName evidence="2">HTH cro/C1-type domain-containing protein</fullName>
    </recommendedName>
</protein>
<dbReference type="PANTHER" id="PTHR47691">
    <property type="entry name" value="REGULATOR-RELATED"/>
    <property type="match status" value="1"/>
</dbReference>
<evidence type="ECO:0000313" key="3">
    <source>
        <dbReference type="EMBL" id="GIE13562.1"/>
    </source>
</evidence>
<accession>A0A919MMS6</accession>
<dbReference type="Pfam" id="PF13191">
    <property type="entry name" value="AAA_16"/>
    <property type="match status" value="1"/>
</dbReference>
<dbReference type="Pfam" id="PF13424">
    <property type="entry name" value="TPR_12"/>
    <property type="match status" value="1"/>
</dbReference>
<dbReference type="SMART" id="SM00530">
    <property type="entry name" value="HTH_XRE"/>
    <property type="match status" value="1"/>
</dbReference>
<dbReference type="Gene3D" id="1.25.40.10">
    <property type="entry name" value="Tetratricopeptide repeat domain"/>
    <property type="match status" value="1"/>
</dbReference>
<dbReference type="Gene3D" id="3.40.50.300">
    <property type="entry name" value="P-loop containing nucleotide triphosphate hydrolases"/>
    <property type="match status" value="1"/>
</dbReference>
<reference evidence="3" key="1">
    <citation type="submission" date="2021-01" db="EMBL/GenBank/DDBJ databases">
        <title>Whole genome shotgun sequence of Actinoplanes ferrugineus NBRC 15555.</title>
        <authorList>
            <person name="Komaki H."/>
            <person name="Tamura T."/>
        </authorList>
    </citation>
    <scope>NUCLEOTIDE SEQUENCE</scope>
    <source>
        <strain evidence="3">NBRC 15555</strain>
    </source>
</reference>
<sequence length="784" mass="84334">MALLCENESMDDGLSGIVSLEDVARVLRQLRRREAREQCRPELTYREIAVKTGWSVGAIGGYFSGTFLPSTIRFDTLVRLLGATPAEQGALATARDGVAERRAAAGAAPAGPPRDVPCQLPAVVYDFTGRDDQLARLDELLGAPGARIAAVSGTAGVGKTALAVYWAHRVADQFPDGQLYADLRGFDTNASPLSPAAVARGFLTALGEQAARLPVGSEELIALYRSTLASRRVLLLLDNAHDAAQVRPLLPGMPGSVVVITSRNQLAGLVATNGARSVKLDLLSPAEARTMLARRLGSGPVAAEPEAVTDIIERCCRLPLALAVAAARAAIDELSLVDLAAELGEAGRRLDALGADDAASDVRTVFSWSYRALPDQAARLFRLVGLHPAPDLGVAAAASMLAATPAQTRALLVGLTRANLLTEHTPGRFTCHDLLRAYAGELAAADDGAMAVRRMVDHYCVTAHAAASLVNPARDVDDPPGAAPGVRPEPLADRAEALAWFTAEYPILLATVRIAVRYQFDTSACHLAAAATAYQNLRALWAPWAETLRVGLYASERLGDVAWQAWFHRNLIFAHAWTGDHERSVYHAELAIDLCRAVGDVGGEARCHRHLCMTFERQGNYRQALHHAVRSRDLLQGTDDVMRVAYAFNSVGWYQALVGDFTEALVNCRQAVALLQKHAHPTNQATAWDSLGYVHHNLGQHREALECYAKALALFRSNGERHYQALTLEHLGDTLLATGDHDAAGAAWRDALTLLAAPQHPEAVQIRTKLDGLRRTSDTQERTS</sequence>
<comment type="caution">
    <text evidence="3">The sequence shown here is derived from an EMBL/GenBank/DDBJ whole genome shotgun (WGS) entry which is preliminary data.</text>
</comment>
<dbReference type="Pfam" id="PF13560">
    <property type="entry name" value="HTH_31"/>
    <property type="match status" value="1"/>
</dbReference>
<gene>
    <name evidence="3" type="ORF">Afe05nite_54020</name>
</gene>
<evidence type="ECO:0000259" key="2">
    <source>
        <dbReference type="SMART" id="SM00530"/>
    </source>
</evidence>
<keyword evidence="1" id="KW-0802">TPR repeat</keyword>
<organism evidence="3 4">
    <name type="scientific">Paractinoplanes ferrugineus</name>
    <dbReference type="NCBI Taxonomy" id="113564"/>
    <lineage>
        <taxon>Bacteria</taxon>
        <taxon>Bacillati</taxon>
        <taxon>Actinomycetota</taxon>
        <taxon>Actinomycetes</taxon>
        <taxon>Micromonosporales</taxon>
        <taxon>Micromonosporaceae</taxon>
        <taxon>Paractinoplanes</taxon>
    </lineage>
</organism>
<dbReference type="SMART" id="SM00028">
    <property type="entry name" value="TPR"/>
    <property type="match status" value="5"/>
</dbReference>
<dbReference type="CDD" id="cd00093">
    <property type="entry name" value="HTH_XRE"/>
    <property type="match status" value="1"/>
</dbReference>
<dbReference type="AlphaFoldDB" id="A0A919MMS6"/>
<dbReference type="PRINTS" id="PR00364">
    <property type="entry name" value="DISEASERSIST"/>
</dbReference>
<dbReference type="InterPro" id="IPR019734">
    <property type="entry name" value="TPR_rpt"/>
</dbReference>
<feature type="domain" description="HTH cro/C1-type" evidence="2">
    <location>
        <begin position="26"/>
        <end position="88"/>
    </location>
</feature>
<dbReference type="PANTHER" id="PTHR47691:SF3">
    <property type="entry name" value="HTH-TYPE TRANSCRIPTIONAL REGULATOR RV0890C-RELATED"/>
    <property type="match status" value="1"/>
</dbReference>
<evidence type="ECO:0000313" key="4">
    <source>
        <dbReference type="Proteomes" id="UP000598174"/>
    </source>
</evidence>
<evidence type="ECO:0000256" key="1">
    <source>
        <dbReference type="PROSITE-ProRule" id="PRU00339"/>
    </source>
</evidence>